<feature type="transmembrane region" description="Helical" evidence="1">
    <location>
        <begin position="132"/>
        <end position="152"/>
    </location>
</feature>
<reference evidence="2 4" key="2">
    <citation type="journal article" date="2010" name="Proc. Natl. Acad. Sci. U.S.A.">
        <title>Clostridium ljungdahlii represents a microbial production platform based on syngas.</title>
        <authorList>
            <person name="Kopke M."/>
            <person name="Held C."/>
            <person name="Hujer S."/>
            <person name="Liesegang H."/>
            <person name="Wiezer A."/>
            <person name="Wollherr A."/>
            <person name="Ehrenreich A."/>
            <person name="Liebl W."/>
            <person name="Gottschalk G."/>
            <person name="Durre P."/>
        </authorList>
    </citation>
    <scope>NUCLEOTIDE SEQUENCE [LARGE SCALE GENOMIC DNA]</scope>
    <source>
        <strain evidence="4">ATCC 55383 / DSM 13528 / PETC</strain>
        <strain evidence="2">DSM 13528</strain>
    </source>
</reference>
<proteinExistence type="predicted"/>
<dbReference type="AlphaFoldDB" id="D8GQP3"/>
<dbReference type="EMBL" id="LITS01000001">
    <property type="protein sequence ID" value="OAA89933.1"/>
    <property type="molecule type" value="Genomic_DNA"/>
</dbReference>
<feature type="transmembrane region" description="Helical" evidence="1">
    <location>
        <begin position="20"/>
        <end position="39"/>
    </location>
</feature>
<dbReference type="EMBL" id="CP001666">
    <property type="protein sequence ID" value="ADK16198.1"/>
    <property type="molecule type" value="Genomic_DNA"/>
</dbReference>
<keyword evidence="1" id="KW-0472">Membrane</keyword>
<evidence type="ECO:0000313" key="3">
    <source>
        <dbReference type="EMBL" id="OAA89933.1"/>
    </source>
</evidence>
<reference evidence="3 5" key="3">
    <citation type="journal article" date="2016" name="Biotechnol. Bioeng.">
        <title>Traits of selected Clostridium strains for syngas fermentation to ethanol.</title>
        <authorList>
            <person name="Martin M.E."/>
            <person name="Richter H."/>
            <person name="Saha S."/>
            <person name="Angenent L.T."/>
        </authorList>
    </citation>
    <scope>NUCLEOTIDE SEQUENCE [LARGE SCALE GENOMIC DNA]</scope>
    <source>
        <strain evidence="3 5">PETC</strain>
    </source>
</reference>
<evidence type="ECO:0000313" key="2">
    <source>
        <dbReference type="EMBL" id="ADK16198.1"/>
    </source>
</evidence>
<dbReference type="STRING" id="748727.CLJU_c31500"/>
<feature type="transmembrane region" description="Helical" evidence="1">
    <location>
        <begin position="45"/>
        <end position="66"/>
    </location>
</feature>
<feature type="transmembrane region" description="Helical" evidence="1">
    <location>
        <begin position="96"/>
        <end position="120"/>
    </location>
</feature>
<dbReference type="PATRIC" id="fig|748727.19.peg.558"/>
<feature type="transmembrane region" description="Helical" evidence="1">
    <location>
        <begin position="164"/>
        <end position="184"/>
    </location>
</feature>
<dbReference type="Proteomes" id="UP000077020">
    <property type="component" value="Unassembled WGS sequence"/>
</dbReference>
<dbReference type="HOGENOM" id="CLU_1248846_0_0_9"/>
<dbReference type="KEGG" id="clj:CLJU_c31500"/>
<accession>D8GQP3</accession>
<keyword evidence="1" id="KW-0812">Transmembrane</keyword>
<gene>
    <name evidence="2" type="ordered locus">CLJU_c31500</name>
    <name evidence="3" type="ORF">WX45_01772</name>
</gene>
<evidence type="ECO:0000256" key="1">
    <source>
        <dbReference type="SAM" id="Phobius"/>
    </source>
</evidence>
<dbReference type="Proteomes" id="UP000001656">
    <property type="component" value="Chromosome"/>
</dbReference>
<keyword evidence="5" id="KW-1185">Reference proteome</keyword>
<dbReference type="RefSeq" id="WP_013239781.1">
    <property type="nucleotide sequence ID" value="NC_014328.1"/>
</dbReference>
<name>D8GQP3_CLOLD</name>
<evidence type="ECO:0000313" key="5">
    <source>
        <dbReference type="Proteomes" id="UP000077020"/>
    </source>
</evidence>
<sequence length="221" mass="26463">MKKTFHDIFMYIYKIISYMYKHFVQIFFIGGIIILLINYTNNYLFKRIIGGLFACYILIFIAMLYFKNDKLYFFKHIDKRSDTPEKLFRHHSFYGYIYGVVIFSTIITILLSAVIDYLIYGVFGIRIELLNALNLFYFVSTIFTILWIMYLVSFDIVSIAKAKVIVTFWIAFMGTISIVVIIKLSYFEQIFKSIIAYQGIAYIWLQYFLEKMEYDEKKDKK</sequence>
<evidence type="ECO:0000313" key="4">
    <source>
        <dbReference type="Proteomes" id="UP000001656"/>
    </source>
</evidence>
<organism evidence="2 4">
    <name type="scientific">Clostridium ljungdahlii (strain ATCC 55383 / DSM 13528 / PETC)</name>
    <dbReference type="NCBI Taxonomy" id="748727"/>
    <lineage>
        <taxon>Bacteria</taxon>
        <taxon>Bacillati</taxon>
        <taxon>Bacillota</taxon>
        <taxon>Clostridia</taxon>
        <taxon>Eubacteriales</taxon>
        <taxon>Clostridiaceae</taxon>
        <taxon>Clostridium</taxon>
    </lineage>
</organism>
<keyword evidence="1" id="KW-1133">Transmembrane helix</keyword>
<reference evidence="2" key="1">
    <citation type="submission" date="2009-07" db="EMBL/GenBank/DDBJ databases">
        <authorList>
            <person name="Koepke M."/>
            <person name="Hujer S."/>
            <person name="Held C."/>
            <person name="Wiezer A."/>
            <person name="Liesegang H."/>
            <person name="Ehrenreich A."/>
            <person name="Gottschalk G."/>
            <person name="Duerre P."/>
        </authorList>
    </citation>
    <scope>NUCLEOTIDE SEQUENCE</scope>
    <source>
        <strain evidence="2">DSM 13528</strain>
    </source>
</reference>
<protein>
    <submittedName>
        <fullName evidence="2">Uncharacterized protein</fullName>
    </submittedName>
</protein>